<name>A0A8B7PC28_HYAAZ</name>
<dbReference type="Gene3D" id="3.40.50.300">
    <property type="entry name" value="P-loop containing nucleotide triphosphate hydrolases"/>
    <property type="match status" value="1"/>
</dbReference>
<dbReference type="FunFam" id="3.40.50.300:FF:000761">
    <property type="entry name" value="Thymidine kinase"/>
    <property type="match status" value="1"/>
</dbReference>
<dbReference type="GeneID" id="108679578"/>
<dbReference type="PROSITE" id="PS00603">
    <property type="entry name" value="TK_CELLULAR_TYPE"/>
    <property type="match status" value="1"/>
</dbReference>
<keyword evidence="6 11" id="KW-0418">Kinase</keyword>
<gene>
    <name evidence="14" type="primary">LOC108679578</name>
</gene>
<dbReference type="PANTHER" id="PTHR11441:SF0">
    <property type="entry name" value="THYMIDINE KINASE, CYTOSOLIC"/>
    <property type="match status" value="1"/>
</dbReference>
<protein>
    <recommendedName>
        <fullName evidence="11">Thymidine kinase</fullName>
        <ecNumber evidence="11">2.7.1.21</ecNumber>
    </recommendedName>
</protein>
<dbReference type="Proteomes" id="UP000694843">
    <property type="component" value="Unplaced"/>
</dbReference>
<keyword evidence="4" id="KW-0479">Metal-binding</keyword>
<dbReference type="AlphaFoldDB" id="A0A8B7PC28"/>
<evidence type="ECO:0000256" key="3">
    <source>
        <dbReference type="ARBA" id="ARBA00022679"/>
    </source>
</evidence>
<evidence type="ECO:0000256" key="8">
    <source>
        <dbReference type="ARBA" id="ARBA00022840"/>
    </source>
</evidence>
<evidence type="ECO:0000256" key="12">
    <source>
        <dbReference type="RuleBase" id="RU004165"/>
    </source>
</evidence>
<dbReference type="EC" id="2.7.1.21" evidence="11"/>
<organism evidence="13 14">
    <name type="scientific">Hyalella azteca</name>
    <name type="common">Amphipod</name>
    <dbReference type="NCBI Taxonomy" id="294128"/>
    <lineage>
        <taxon>Eukaryota</taxon>
        <taxon>Metazoa</taxon>
        <taxon>Ecdysozoa</taxon>
        <taxon>Arthropoda</taxon>
        <taxon>Crustacea</taxon>
        <taxon>Multicrustacea</taxon>
        <taxon>Malacostraca</taxon>
        <taxon>Eumalacostraca</taxon>
        <taxon>Peracarida</taxon>
        <taxon>Amphipoda</taxon>
        <taxon>Senticaudata</taxon>
        <taxon>Talitrida</taxon>
        <taxon>Talitroidea</taxon>
        <taxon>Hyalellidae</taxon>
        <taxon>Hyalella</taxon>
    </lineage>
</organism>
<dbReference type="InterPro" id="IPR001267">
    <property type="entry name" value="Thymidine_kinase"/>
</dbReference>
<dbReference type="KEGG" id="hazt:108679578"/>
<dbReference type="Pfam" id="PF00265">
    <property type="entry name" value="TK"/>
    <property type="match status" value="1"/>
</dbReference>
<evidence type="ECO:0000256" key="9">
    <source>
        <dbReference type="ARBA" id="ARBA00046642"/>
    </source>
</evidence>
<accession>A0A8B7PC28</accession>
<dbReference type="OMA" id="EAYEPRC"/>
<keyword evidence="2 11" id="KW-0237">DNA synthesis</keyword>
<proteinExistence type="inferred from homology"/>
<dbReference type="GO" id="GO:0005524">
    <property type="term" value="F:ATP binding"/>
    <property type="evidence" value="ECO:0007669"/>
    <property type="project" value="UniProtKB-KW"/>
</dbReference>
<keyword evidence="8 11" id="KW-0067">ATP-binding</keyword>
<evidence type="ECO:0000313" key="14">
    <source>
        <dbReference type="RefSeq" id="XP_018023719.1"/>
    </source>
</evidence>
<keyword evidence="3 11" id="KW-0808">Transferase</keyword>
<dbReference type="FunFam" id="3.30.60.20:FF:000028">
    <property type="entry name" value="Thymidine kinase"/>
    <property type="match status" value="1"/>
</dbReference>
<evidence type="ECO:0000256" key="7">
    <source>
        <dbReference type="ARBA" id="ARBA00022833"/>
    </source>
</evidence>
<evidence type="ECO:0000256" key="1">
    <source>
        <dbReference type="ARBA" id="ARBA00007587"/>
    </source>
</evidence>
<dbReference type="SUPFAM" id="SSF52540">
    <property type="entry name" value="P-loop containing nucleoside triphosphate hydrolases"/>
    <property type="match status" value="1"/>
</dbReference>
<dbReference type="GO" id="GO:0004797">
    <property type="term" value="F:thymidine kinase activity"/>
    <property type="evidence" value="ECO:0007669"/>
    <property type="project" value="UniProtKB-EC"/>
</dbReference>
<dbReference type="RefSeq" id="XP_018023719.1">
    <property type="nucleotide sequence ID" value="XM_018168230.2"/>
</dbReference>
<sequence length="238" mass="25935">MLPSSTTYPTNMGQIQIIFGPMFSGKTTELMRRIKRYQVAKHKCLVIKYANDIRYDSEQLSTHDHQTLAAVTATTLTGLMEAAHNYSIIGIDEGQFFADTVSFAEAMANSGKVVIIAALDGTYQRQGFGSILQLVPLAESIVKLTAVCMRCYQDASFTKRITHETALEVIGGSEKYIAVCRACYHVDPITENSPSPLRSSNKSCIADSAEFVAKKLCLETSCPADSGNKENSCVAPAQ</sequence>
<dbReference type="InterPro" id="IPR027417">
    <property type="entry name" value="P-loop_NTPase"/>
</dbReference>
<evidence type="ECO:0000256" key="6">
    <source>
        <dbReference type="ARBA" id="ARBA00022777"/>
    </source>
</evidence>
<dbReference type="GO" id="GO:0046104">
    <property type="term" value="P:thymidine metabolic process"/>
    <property type="evidence" value="ECO:0007669"/>
    <property type="project" value="TreeGrafter"/>
</dbReference>
<evidence type="ECO:0000256" key="10">
    <source>
        <dbReference type="ARBA" id="ARBA00048113"/>
    </source>
</evidence>
<dbReference type="GO" id="GO:0046872">
    <property type="term" value="F:metal ion binding"/>
    <property type="evidence" value="ECO:0007669"/>
    <property type="project" value="UniProtKB-KW"/>
</dbReference>
<dbReference type="GO" id="GO:0071897">
    <property type="term" value="P:DNA biosynthetic process"/>
    <property type="evidence" value="ECO:0007669"/>
    <property type="project" value="UniProtKB-KW"/>
</dbReference>
<comment type="catalytic activity">
    <reaction evidence="10">
        <text>thymidine + ATP = dTMP + ADP + H(+)</text>
        <dbReference type="Rhea" id="RHEA:19129"/>
        <dbReference type="ChEBI" id="CHEBI:15378"/>
        <dbReference type="ChEBI" id="CHEBI:17748"/>
        <dbReference type="ChEBI" id="CHEBI:30616"/>
        <dbReference type="ChEBI" id="CHEBI:63528"/>
        <dbReference type="ChEBI" id="CHEBI:456216"/>
        <dbReference type="EC" id="2.7.1.21"/>
    </reaction>
    <physiologicalReaction direction="left-to-right" evidence="10">
        <dbReference type="Rhea" id="RHEA:19130"/>
    </physiologicalReaction>
</comment>
<evidence type="ECO:0000256" key="2">
    <source>
        <dbReference type="ARBA" id="ARBA00022634"/>
    </source>
</evidence>
<evidence type="ECO:0000256" key="11">
    <source>
        <dbReference type="RuleBase" id="RU000544"/>
    </source>
</evidence>
<comment type="subunit">
    <text evidence="9">Homotetramer. Tetramerization from dimerization is induced by ATP and increases catalytic efficiency due to a high affinity for thymidine. Tetramerization is inhibited by phosphorylation at Ser-13. Interacts (via the KEN box) with FZR1.</text>
</comment>
<dbReference type="InterPro" id="IPR020633">
    <property type="entry name" value="Thymidine_kinase_CS"/>
</dbReference>
<keyword evidence="13" id="KW-1185">Reference proteome</keyword>
<keyword evidence="5 11" id="KW-0547">Nucleotide-binding</keyword>
<dbReference type="PANTHER" id="PTHR11441">
    <property type="entry name" value="THYMIDINE KINASE"/>
    <property type="match status" value="1"/>
</dbReference>
<dbReference type="OrthoDB" id="439028at2759"/>
<dbReference type="Gene3D" id="3.30.60.20">
    <property type="match status" value="1"/>
</dbReference>
<evidence type="ECO:0000256" key="5">
    <source>
        <dbReference type="ARBA" id="ARBA00022741"/>
    </source>
</evidence>
<dbReference type="SUPFAM" id="SSF57716">
    <property type="entry name" value="Glucocorticoid receptor-like (DNA-binding domain)"/>
    <property type="match status" value="1"/>
</dbReference>
<evidence type="ECO:0000313" key="13">
    <source>
        <dbReference type="Proteomes" id="UP000694843"/>
    </source>
</evidence>
<comment type="similarity">
    <text evidence="1 12">Belongs to the thymidine kinase family.</text>
</comment>
<evidence type="ECO:0000256" key="4">
    <source>
        <dbReference type="ARBA" id="ARBA00022723"/>
    </source>
</evidence>
<reference evidence="14" key="1">
    <citation type="submission" date="2025-08" db="UniProtKB">
        <authorList>
            <consortium name="RefSeq"/>
        </authorList>
    </citation>
    <scope>IDENTIFICATION</scope>
    <source>
        <tissue evidence="14">Whole organism</tissue>
    </source>
</reference>
<keyword evidence="7" id="KW-0862">Zinc</keyword>